<reference evidence="1 2" key="1">
    <citation type="submission" date="2012-03" db="EMBL/GenBank/DDBJ databases">
        <title>The Genome Sequence of Bartonella vinsonii subsp. arupensis OK-94-513.</title>
        <authorList>
            <consortium name="The Broad Institute Genome Sequencing Platform"/>
            <consortium name="The Broad Institute Genome Sequencing Center for Infectious Disease"/>
            <person name="Feldgarden M."/>
            <person name="Kirby J."/>
            <person name="Kosoy M."/>
            <person name="Birtles R."/>
            <person name="Probert W.S."/>
            <person name="Chiaraviglio L."/>
            <person name="Young S.K."/>
            <person name="Zeng Q."/>
            <person name="Gargeya S."/>
            <person name="Fitzgerald M."/>
            <person name="Haas B."/>
            <person name="Abouelleil A."/>
            <person name="Alvarado L."/>
            <person name="Arachchi H.M."/>
            <person name="Berlin A."/>
            <person name="Chapman S.B."/>
            <person name="Gearin G."/>
            <person name="Goldberg J."/>
            <person name="Griggs A."/>
            <person name="Gujja S."/>
            <person name="Hansen M."/>
            <person name="Heiman D."/>
            <person name="Howarth C."/>
            <person name="Larimer J."/>
            <person name="Lui A."/>
            <person name="MacDonald P.J.P."/>
            <person name="McCowen C."/>
            <person name="Montmayeur A."/>
            <person name="Murphy C."/>
            <person name="Neiman D."/>
            <person name="Pearson M."/>
            <person name="Priest M."/>
            <person name="Roberts A."/>
            <person name="Saif S."/>
            <person name="Shea T."/>
            <person name="Sisk P."/>
            <person name="Stolte C."/>
            <person name="Sykes S."/>
            <person name="Wortman J."/>
            <person name="Nusbaum C."/>
            <person name="Birren B."/>
        </authorList>
    </citation>
    <scope>NUCLEOTIDE SEQUENCE [LARGE SCALE GENOMIC DNA]</scope>
    <source>
        <strain evidence="1 2">OK-94-513</strain>
    </source>
</reference>
<dbReference type="Proteomes" id="UP000002304">
    <property type="component" value="Unassembled WGS sequence"/>
</dbReference>
<evidence type="ECO:0000313" key="1">
    <source>
        <dbReference type="EMBL" id="EJF88507.1"/>
    </source>
</evidence>
<gene>
    <name evidence="1" type="ORF">ME1_00592</name>
</gene>
<name>J1JUA4_BARVI</name>
<dbReference type="HOGENOM" id="CLU_3380706_0_0_5"/>
<dbReference type="PATRIC" id="fig|1094562.3.peg.667"/>
<evidence type="ECO:0000313" key="2">
    <source>
        <dbReference type="Proteomes" id="UP000002304"/>
    </source>
</evidence>
<comment type="caution">
    <text evidence="1">The sequence shown here is derived from an EMBL/GenBank/DDBJ whole genome shotgun (WGS) entry which is preliminary data.</text>
</comment>
<protein>
    <submittedName>
        <fullName evidence="1">Uncharacterized protein</fullName>
    </submittedName>
</protein>
<organism evidence="1 2">
    <name type="scientific">Bartonella vinsonii subsp. arupensis OK-94-513</name>
    <dbReference type="NCBI Taxonomy" id="1094562"/>
    <lineage>
        <taxon>Bacteria</taxon>
        <taxon>Pseudomonadati</taxon>
        <taxon>Pseudomonadota</taxon>
        <taxon>Alphaproteobacteria</taxon>
        <taxon>Hyphomicrobiales</taxon>
        <taxon>Bartonellaceae</taxon>
        <taxon>Bartonella</taxon>
    </lineage>
</organism>
<dbReference type="AlphaFoldDB" id="J1JUA4"/>
<dbReference type="EMBL" id="AILZ01000012">
    <property type="protein sequence ID" value="EJF88507.1"/>
    <property type="molecule type" value="Genomic_DNA"/>
</dbReference>
<sequence>MKDFLGKVFQQHTQYLKAFDETTLGAFLKSYTK</sequence>
<proteinExistence type="predicted"/>
<accession>J1JUA4</accession>